<comment type="caution">
    <text evidence="1">The sequence shown here is derived from an EMBL/GenBank/DDBJ whole genome shotgun (WGS) entry which is preliminary data.</text>
</comment>
<dbReference type="InterPro" id="IPR036047">
    <property type="entry name" value="F-box-like_dom_sf"/>
</dbReference>
<dbReference type="CDD" id="cd22162">
    <property type="entry name" value="F-box_AtSKIP3-like"/>
    <property type="match status" value="1"/>
</dbReference>
<dbReference type="Pfam" id="PF14299">
    <property type="entry name" value="PP2"/>
    <property type="match status" value="1"/>
</dbReference>
<dbReference type="Proteomes" id="UP000585474">
    <property type="component" value="Unassembled WGS sequence"/>
</dbReference>
<gene>
    <name evidence="1" type="ORF">Acr_19g0001080</name>
</gene>
<dbReference type="EMBL" id="BJWL01000019">
    <property type="protein sequence ID" value="GFZ07171.1"/>
    <property type="molecule type" value="Genomic_DNA"/>
</dbReference>
<reference evidence="1 2" key="1">
    <citation type="submission" date="2019-07" db="EMBL/GenBank/DDBJ databases">
        <title>De Novo Assembly of kiwifruit Actinidia rufa.</title>
        <authorList>
            <person name="Sugita-Konishi S."/>
            <person name="Sato K."/>
            <person name="Mori E."/>
            <person name="Abe Y."/>
            <person name="Kisaki G."/>
            <person name="Hamano K."/>
            <person name="Suezawa K."/>
            <person name="Otani M."/>
            <person name="Fukuda T."/>
            <person name="Manabe T."/>
            <person name="Gomi K."/>
            <person name="Tabuchi M."/>
            <person name="Akimitsu K."/>
            <person name="Kataoka I."/>
        </authorList>
    </citation>
    <scope>NUCLEOTIDE SEQUENCE [LARGE SCALE GENOMIC DNA]</scope>
    <source>
        <strain evidence="2">cv. Fuchu</strain>
    </source>
</reference>
<dbReference type="PANTHER" id="PTHR32278">
    <property type="entry name" value="F-BOX DOMAIN-CONTAINING PROTEIN"/>
    <property type="match status" value="1"/>
</dbReference>
<dbReference type="PANTHER" id="PTHR32278:SF15">
    <property type="entry name" value="F-BOX PROTEIN PP2-B13-RELATED"/>
    <property type="match status" value="1"/>
</dbReference>
<evidence type="ECO:0000313" key="1">
    <source>
        <dbReference type="EMBL" id="GFZ07171.1"/>
    </source>
</evidence>
<proteinExistence type="predicted"/>
<accession>A0A7J0G8S1</accession>
<keyword evidence="2" id="KW-1185">Reference proteome</keyword>
<name>A0A7J0G8S1_9ERIC</name>
<dbReference type="OrthoDB" id="1918565at2759"/>
<evidence type="ECO:0000313" key="2">
    <source>
        <dbReference type="Proteomes" id="UP000585474"/>
    </source>
</evidence>
<dbReference type="InterPro" id="IPR025886">
    <property type="entry name" value="PP2-like"/>
</dbReference>
<dbReference type="AlphaFoldDB" id="A0A7J0G8S1"/>
<dbReference type="SUPFAM" id="SSF81383">
    <property type="entry name" value="F-box domain"/>
    <property type="match status" value="1"/>
</dbReference>
<protein>
    <submittedName>
        <fullName evidence="1">Phloem protein 2-B10</fullName>
    </submittedName>
</protein>
<organism evidence="1 2">
    <name type="scientific">Actinidia rufa</name>
    <dbReference type="NCBI Taxonomy" id="165716"/>
    <lineage>
        <taxon>Eukaryota</taxon>
        <taxon>Viridiplantae</taxon>
        <taxon>Streptophyta</taxon>
        <taxon>Embryophyta</taxon>
        <taxon>Tracheophyta</taxon>
        <taxon>Spermatophyta</taxon>
        <taxon>Magnoliopsida</taxon>
        <taxon>eudicotyledons</taxon>
        <taxon>Gunneridae</taxon>
        <taxon>Pentapetalae</taxon>
        <taxon>asterids</taxon>
        <taxon>Ericales</taxon>
        <taxon>Actinidiaceae</taxon>
        <taxon>Actinidia</taxon>
    </lineage>
</organism>
<sequence>MLHFNLSHHADRRLCSKILSLTSPADVCRSSLASSAIRSAADSDVVWKRILPSDYRNIVERATIPLQFSSKKDLFFQLCNPTLIDEGKKSFMLEKFSGKKSYMLSARELDITMSHEPMNWSWTSMPRSRFSEVAVLKTIQQLEIQGKIETQILSPDTTYGAYLIMKISEHSYGLDSIPLELSIQVGNNPVCGSTAYLRHGDSNKRQLERLFYANRVEMMRHRVNAGEGSVPRKREDGWMEIEVGELLSGGGDEEVKMSVVEVKGGHFKGGLIVEGIELRPKH</sequence>